<dbReference type="Pfam" id="PF07940">
    <property type="entry name" value="Hepar_II_III_C"/>
    <property type="match status" value="1"/>
</dbReference>
<dbReference type="EMBL" id="QFLI01000003">
    <property type="protein sequence ID" value="PXY01687.1"/>
    <property type="molecule type" value="Genomic_DNA"/>
</dbReference>
<comment type="subcellular location">
    <subcellularLocation>
        <location evidence="2">Cell envelope</location>
    </subcellularLocation>
    <subcellularLocation>
        <location evidence="1">Membrane</location>
        <topology evidence="1">Multi-pass membrane protein</topology>
    </subcellularLocation>
</comment>
<evidence type="ECO:0000256" key="4">
    <source>
        <dbReference type="ARBA" id="ARBA00022729"/>
    </source>
</evidence>
<name>A0A2V4A1F4_9BACT</name>
<reference evidence="11 12" key="1">
    <citation type="submission" date="2018-05" db="EMBL/GenBank/DDBJ databases">
        <title>Marinifilum breve JC075T sp. nov., a marine bacterium isolated from Yongle Blue Hole in the South China Sea.</title>
        <authorList>
            <person name="Fu T."/>
        </authorList>
    </citation>
    <scope>NUCLEOTIDE SEQUENCE [LARGE SCALE GENOMIC DNA]</scope>
    <source>
        <strain evidence="11 12">JC075</strain>
    </source>
</reference>
<evidence type="ECO:0000256" key="5">
    <source>
        <dbReference type="ARBA" id="ARBA00022989"/>
    </source>
</evidence>
<keyword evidence="12" id="KW-1185">Reference proteome</keyword>
<dbReference type="Pfam" id="PF16332">
    <property type="entry name" value="DUF4962"/>
    <property type="match status" value="1"/>
</dbReference>
<keyword evidence="5" id="KW-1133">Transmembrane helix</keyword>
<evidence type="ECO:0000256" key="3">
    <source>
        <dbReference type="ARBA" id="ARBA00022692"/>
    </source>
</evidence>
<comment type="caution">
    <text evidence="11">The sequence shown here is derived from an EMBL/GenBank/DDBJ whole genome shotgun (WGS) entry which is preliminary data.</text>
</comment>
<evidence type="ECO:0000256" key="8">
    <source>
        <dbReference type="ARBA" id="ARBA00023235"/>
    </source>
</evidence>
<dbReference type="AlphaFoldDB" id="A0A2V4A1F4"/>
<gene>
    <name evidence="11" type="ORF">DF185_09470</name>
</gene>
<dbReference type="GO" id="GO:0047757">
    <property type="term" value="F:chondroitin-glucuronate 5-epimerase activity"/>
    <property type="evidence" value="ECO:0007669"/>
    <property type="project" value="TreeGrafter"/>
</dbReference>
<evidence type="ECO:0000256" key="7">
    <source>
        <dbReference type="ARBA" id="ARBA00023180"/>
    </source>
</evidence>
<dbReference type="GO" id="GO:0016829">
    <property type="term" value="F:lyase activity"/>
    <property type="evidence" value="ECO:0007669"/>
    <property type="project" value="InterPro"/>
</dbReference>
<keyword evidence="3" id="KW-0812">Transmembrane</keyword>
<feature type="domain" description="Heparinase II/III-like C-terminal" evidence="9">
    <location>
        <begin position="407"/>
        <end position="570"/>
    </location>
</feature>
<keyword evidence="4" id="KW-0732">Signal</keyword>
<dbReference type="Gene3D" id="2.70.98.70">
    <property type="match status" value="1"/>
</dbReference>
<dbReference type="PANTHER" id="PTHR15532">
    <property type="match status" value="1"/>
</dbReference>
<dbReference type="InterPro" id="IPR032518">
    <property type="entry name" value="HepII_N"/>
</dbReference>
<keyword evidence="6" id="KW-0472">Membrane</keyword>
<keyword evidence="7" id="KW-0325">Glycoprotein</keyword>
<dbReference type="PANTHER" id="PTHR15532:SF5">
    <property type="entry name" value="SULFOTRANSFERASE DOMAIN-CONTAINING PROTEIN"/>
    <property type="match status" value="1"/>
</dbReference>
<dbReference type="Proteomes" id="UP000248079">
    <property type="component" value="Unassembled WGS sequence"/>
</dbReference>
<proteinExistence type="predicted"/>
<keyword evidence="8" id="KW-0413">Isomerase</keyword>
<dbReference type="GO" id="GO:0016020">
    <property type="term" value="C:membrane"/>
    <property type="evidence" value="ECO:0007669"/>
    <property type="project" value="UniProtKB-SubCell"/>
</dbReference>
<organism evidence="11 12">
    <name type="scientific">Marinifilum breve</name>
    <dbReference type="NCBI Taxonomy" id="2184082"/>
    <lineage>
        <taxon>Bacteria</taxon>
        <taxon>Pseudomonadati</taxon>
        <taxon>Bacteroidota</taxon>
        <taxon>Bacteroidia</taxon>
        <taxon>Marinilabiliales</taxon>
        <taxon>Marinifilaceae</taxon>
    </lineage>
</organism>
<dbReference type="InterPro" id="IPR052447">
    <property type="entry name" value="Dermatan-Sulfate_Isomerase"/>
</dbReference>
<dbReference type="SUPFAM" id="SSF48230">
    <property type="entry name" value="Chondroitin AC/alginate lyase"/>
    <property type="match status" value="1"/>
</dbReference>
<dbReference type="InterPro" id="IPR008929">
    <property type="entry name" value="Chondroitin_lyas"/>
</dbReference>
<evidence type="ECO:0000259" key="10">
    <source>
        <dbReference type="Pfam" id="PF16332"/>
    </source>
</evidence>
<dbReference type="InterPro" id="IPR012480">
    <property type="entry name" value="Hepar_II_III_C"/>
</dbReference>
<evidence type="ECO:0000313" key="11">
    <source>
        <dbReference type="EMBL" id="PXY01687.1"/>
    </source>
</evidence>
<protein>
    <submittedName>
        <fullName evidence="11">Uncharacterized protein</fullName>
    </submittedName>
</protein>
<evidence type="ECO:0000259" key="9">
    <source>
        <dbReference type="Pfam" id="PF07940"/>
    </source>
</evidence>
<evidence type="ECO:0000313" key="12">
    <source>
        <dbReference type="Proteomes" id="UP000248079"/>
    </source>
</evidence>
<feature type="domain" description="Heparinase II N-terminal" evidence="10">
    <location>
        <begin position="86"/>
        <end position="372"/>
    </location>
</feature>
<evidence type="ECO:0000256" key="1">
    <source>
        <dbReference type="ARBA" id="ARBA00004141"/>
    </source>
</evidence>
<evidence type="ECO:0000256" key="6">
    <source>
        <dbReference type="ARBA" id="ARBA00023136"/>
    </source>
</evidence>
<dbReference type="Gene3D" id="1.50.10.100">
    <property type="entry name" value="Chondroitin AC/alginate lyase"/>
    <property type="match status" value="1"/>
</dbReference>
<accession>A0A2V4A1F4</accession>
<dbReference type="GO" id="GO:0030313">
    <property type="term" value="C:cell envelope"/>
    <property type="evidence" value="ECO:0007669"/>
    <property type="project" value="UniProtKB-SubCell"/>
</dbReference>
<sequence>MLVLIGCKLKIYNTIMKKRLKFRLGDLVMVVLMITLFAGTIRNSQAQNVKSHPRVFFQKDELKEFADMRLTTHKNEWESLLLICEKLNKMEPIERPKSKLVFSFPEKLAAVALVQLLDPKQKYQKTFEKHFWTILKWKEWDKWIEGKGKGPGGDLGIAQALIALTACYDWQYQNFTKKEREYINQRLIRIAHHFYEDYSRFHTNSFAIMNCNHGTNVYAALSAVLYGVDDVPKEYQKEWTDCLEHKYETLTSQMNSLMSDGFSDEGATYFMFQLKTYVQWMELRRNALEKGYGEPYQSLDWFKNASSYCMYSILPGGKDNFGGLARYADANPKFWGNPYSVFPALAKNLQDSIAQWLSSKLELGEVELWRAEKKTEKDQDQKSNFDVWRYIWRDASVPAVDLNTLPNWHFFEDAGMYVWRSSWENDASYFTIKSGQHYQGHGQPDDGQFMIHRAGVPYIIDMGYSYPKYTNEHNVLLVNGKGQVGDGDIWSEFGLYPENKDIWGKTDVILSTGKQDGSDYFNLICDPSNMYPLEELEYWHREVVGFNGIFLMRDEMKAKQDVDFELLLHSYTSRQGKKDAYVYDKDRNVNPFKSEKGREWKIDPRKGKAPLLVIKDLSNETWIEKVEEAWFYDNYLRKKNGVGHVQLGNVIKRKQHSSEANSLLFFGFEDQLEGREIKPLKKEDGLGIYKNGKLETEISWSEKAKTNQLNFKGEMAGIHFQDGEVKEYFGREVNALSRGNEMLLQSDKPISVHVLHQKEKLILHLSGNEKSVLSLSMSKKPQEVLIDGNSSNINWSKGVLIVPVGGNEKQKIEIILNN</sequence>
<evidence type="ECO:0000256" key="2">
    <source>
        <dbReference type="ARBA" id="ARBA00004196"/>
    </source>
</evidence>